<gene>
    <name evidence="1" type="ORF">ULVI_14235</name>
</gene>
<evidence type="ECO:0000313" key="2">
    <source>
        <dbReference type="Proteomes" id="UP000077013"/>
    </source>
</evidence>
<dbReference type="OrthoDB" id="1362827at2"/>
<dbReference type="RefSeq" id="WP_068593460.1">
    <property type="nucleotide sequence ID" value="NZ_LRXL01000052.1"/>
</dbReference>
<dbReference type="AlphaFoldDB" id="A0A167F561"/>
<sequence length="120" mass="13530">MGRRKALLLTIAITITAGMMILFGTSSDCEYLIKNETEKYFSGILIEKKRENGIPLMVLSDHGKFKNISLHGETTGARAFLKIGDSIVKKAGELNLTIFRNNTMYTHDLRYNCQELTNNL</sequence>
<protein>
    <submittedName>
        <fullName evidence="1">Uncharacterized protein</fullName>
    </submittedName>
</protein>
<evidence type="ECO:0000313" key="1">
    <source>
        <dbReference type="EMBL" id="OAB76206.1"/>
    </source>
</evidence>
<organism evidence="1 2">
    <name type="scientific">Cochleicola gelatinilyticus</name>
    <dbReference type="NCBI Taxonomy" id="1763537"/>
    <lineage>
        <taxon>Bacteria</taxon>
        <taxon>Pseudomonadati</taxon>
        <taxon>Bacteroidota</taxon>
        <taxon>Flavobacteriia</taxon>
        <taxon>Flavobacteriales</taxon>
        <taxon>Flavobacteriaceae</taxon>
        <taxon>Cochleicola</taxon>
    </lineage>
</organism>
<proteinExistence type="predicted"/>
<dbReference type="Proteomes" id="UP000077013">
    <property type="component" value="Unassembled WGS sequence"/>
</dbReference>
<comment type="caution">
    <text evidence="1">The sequence shown here is derived from an EMBL/GenBank/DDBJ whole genome shotgun (WGS) entry which is preliminary data.</text>
</comment>
<name>A0A167F561_9FLAO</name>
<reference evidence="1 2" key="1">
    <citation type="submission" date="2016-02" db="EMBL/GenBank/DDBJ databases">
        <title>Ulvibacter sp. LPB0005, isolated from Thais luteostoma.</title>
        <authorList>
            <person name="Shin S.-K."/>
            <person name="Yi H."/>
        </authorList>
    </citation>
    <scope>NUCLEOTIDE SEQUENCE [LARGE SCALE GENOMIC DNA]</scope>
    <source>
        <strain evidence="1 2">LPB0005</strain>
    </source>
</reference>
<keyword evidence="2" id="KW-1185">Reference proteome</keyword>
<accession>A0A167F561</accession>
<dbReference type="STRING" id="1763537.ULVI_14235"/>
<dbReference type="EMBL" id="LRXL01000052">
    <property type="protein sequence ID" value="OAB76206.1"/>
    <property type="molecule type" value="Genomic_DNA"/>
</dbReference>